<feature type="signal peptide" evidence="6">
    <location>
        <begin position="1"/>
        <end position="21"/>
    </location>
</feature>
<dbReference type="GO" id="GO:0032259">
    <property type="term" value="P:methylation"/>
    <property type="evidence" value="ECO:0007669"/>
    <property type="project" value="UniProtKB-KW"/>
</dbReference>
<evidence type="ECO:0000256" key="2">
    <source>
        <dbReference type="ARBA" id="ARBA00022692"/>
    </source>
</evidence>
<gene>
    <name evidence="7" type="ORF">PsYK624_076820</name>
</gene>
<dbReference type="PANTHER" id="PTHR12714">
    <property type="entry name" value="PROTEIN-S ISOPRENYLCYSTEINE O-METHYLTRANSFERASE"/>
    <property type="match status" value="1"/>
</dbReference>
<comment type="subcellular location">
    <subcellularLocation>
        <location evidence="5">Endoplasmic reticulum membrane</location>
        <topology evidence="5">Multi-pass membrane protein</topology>
    </subcellularLocation>
    <subcellularLocation>
        <location evidence="1">Membrane</location>
        <topology evidence="1">Multi-pass membrane protein</topology>
    </subcellularLocation>
</comment>
<dbReference type="Gene3D" id="1.20.120.1630">
    <property type="match status" value="1"/>
</dbReference>
<dbReference type="EMBL" id="BPQB01000022">
    <property type="protein sequence ID" value="GJE91532.1"/>
    <property type="molecule type" value="Genomic_DNA"/>
</dbReference>
<feature type="transmembrane region" description="Helical" evidence="5">
    <location>
        <begin position="104"/>
        <end position="126"/>
    </location>
</feature>
<dbReference type="PANTHER" id="PTHR12714:SF9">
    <property type="entry name" value="PROTEIN-S-ISOPRENYLCYSTEINE O-METHYLTRANSFERASE"/>
    <property type="match status" value="1"/>
</dbReference>
<dbReference type="Proteomes" id="UP000703269">
    <property type="component" value="Unassembled WGS sequence"/>
</dbReference>
<protein>
    <recommendedName>
        <fullName evidence="5">Protein-S-isoprenylcysteine O-methyltransferase</fullName>
        <ecNumber evidence="5">2.1.1.100</ecNumber>
    </recommendedName>
</protein>
<comment type="similarity">
    <text evidence="5">Belongs to the class VI-like SAM-binding methyltransferase superfamily. Isoprenylcysteine carboxyl methyltransferase family.</text>
</comment>
<keyword evidence="3 5" id="KW-1133">Transmembrane helix</keyword>
<dbReference type="Pfam" id="PF04140">
    <property type="entry name" value="ICMT"/>
    <property type="match status" value="1"/>
</dbReference>
<evidence type="ECO:0000256" key="6">
    <source>
        <dbReference type="SAM" id="SignalP"/>
    </source>
</evidence>
<name>A0A9P3GBE1_9APHY</name>
<evidence type="ECO:0000256" key="1">
    <source>
        <dbReference type="ARBA" id="ARBA00004141"/>
    </source>
</evidence>
<keyword evidence="5" id="KW-0489">Methyltransferase</keyword>
<feature type="transmembrane region" description="Helical" evidence="5">
    <location>
        <begin position="64"/>
        <end position="84"/>
    </location>
</feature>
<dbReference type="EC" id="2.1.1.100" evidence="5"/>
<comment type="caution">
    <text evidence="7">The sequence shown here is derived from an EMBL/GenBank/DDBJ whole genome shotgun (WGS) entry which is preliminary data.</text>
</comment>
<accession>A0A9P3GBE1</accession>
<feature type="transmembrane region" description="Helical" evidence="5">
    <location>
        <begin position="147"/>
        <end position="169"/>
    </location>
</feature>
<dbReference type="GO" id="GO:0005789">
    <property type="term" value="C:endoplasmic reticulum membrane"/>
    <property type="evidence" value="ECO:0007669"/>
    <property type="project" value="UniProtKB-SubCell"/>
</dbReference>
<keyword evidence="6" id="KW-0732">Signal</keyword>
<comment type="catalytic activity">
    <reaction evidence="5">
        <text>[protein]-C-terminal S-[(2E,6E)-farnesyl]-L-cysteine + S-adenosyl-L-methionine = [protein]-C-terminal S-[(2E,6E)-farnesyl]-L-cysteine methyl ester + S-adenosyl-L-homocysteine</text>
        <dbReference type="Rhea" id="RHEA:21672"/>
        <dbReference type="Rhea" id="RHEA-COMP:12125"/>
        <dbReference type="Rhea" id="RHEA-COMP:12126"/>
        <dbReference type="ChEBI" id="CHEBI:57856"/>
        <dbReference type="ChEBI" id="CHEBI:59789"/>
        <dbReference type="ChEBI" id="CHEBI:90510"/>
        <dbReference type="ChEBI" id="CHEBI:90511"/>
        <dbReference type="EC" id="2.1.1.100"/>
    </reaction>
</comment>
<feature type="transmembrane region" description="Helical" evidence="5">
    <location>
        <begin position="189"/>
        <end position="208"/>
    </location>
</feature>
<keyword evidence="4 5" id="KW-0472">Membrane</keyword>
<sequence length="241" mass="26138">MTLNTTISFKILLLVVNSVCAHITFRSPNSAPPKEEQARYAKHATFSFGENGFTAVHAGLLTRLLVYSVNVAAFLAILSAIRAPCNWLCLTASPGGNSLQVSPGLGIGTFLMVVASALRVVCYNLLEHCFTGELAIRKDHRLVTHGPYAVVRHPSYSAAYVFMAGVVLAHLGPTSLSAELGLWEQPVGVVAGVLQIASLVYISVVIVLRTCREDEVLSEQFGETWKEWAKRTPDRLVPGVY</sequence>
<evidence type="ECO:0000256" key="4">
    <source>
        <dbReference type="ARBA" id="ARBA00023136"/>
    </source>
</evidence>
<evidence type="ECO:0000256" key="3">
    <source>
        <dbReference type="ARBA" id="ARBA00022989"/>
    </source>
</evidence>
<keyword evidence="5" id="KW-0256">Endoplasmic reticulum</keyword>
<keyword evidence="5" id="KW-0808">Transferase</keyword>
<dbReference type="OrthoDB" id="422086at2759"/>
<evidence type="ECO:0000313" key="8">
    <source>
        <dbReference type="Proteomes" id="UP000703269"/>
    </source>
</evidence>
<dbReference type="InterPro" id="IPR007269">
    <property type="entry name" value="ICMT_MeTrfase"/>
</dbReference>
<dbReference type="AlphaFoldDB" id="A0A9P3GBE1"/>
<keyword evidence="8" id="KW-1185">Reference proteome</keyword>
<dbReference type="GO" id="GO:0004671">
    <property type="term" value="F:protein C-terminal S-isoprenylcysteine carboxyl O-methyltransferase activity"/>
    <property type="evidence" value="ECO:0007669"/>
    <property type="project" value="UniProtKB-EC"/>
</dbReference>
<evidence type="ECO:0000313" key="7">
    <source>
        <dbReference type="EMBL" id="GJE91532.1"/>
    </source>
</evidence>
<organism evidence="7 8">
    <name type="scientific">Phanerochaete sordida</name>
    <dbReference type="NCBI Taxonomy" id="48140"/>
    <lineage>
        <taxon>Eukaryota</taxon>
        <taxon>Fungi</taxon>
        <taxon>Dikarya</taxon>
        <taxon>Basidiomycota</taxon>
        <taxon>Agaricomycotina</taxon>
        <taxon>Agaricomycetes</taxon>
        <taxon>Polyporales</taxon>
        <taxon>Phanerochaetaceae</taxon>
        <taxon>Phanerochaete</taxon>
    </lineage>
</organism>
<evidence type="ECO:0000256" key="5">
    <source>
        <dbReference type="RuleBase" id="RU362022"/>
    </source>
</evidence>
<keyword evidence="5" id="KW-0949">S-adenosyl-L-methionine</keyword>
<reference evidence="7 8" key="1">
    <citation type="submission" date="2021-08" db="EMBL/GenBank/DDBJ databases">
        <title>Draft Genome Sequence of Phanerochaete sordida strain YK-624.</title>
        <authorList>
            <person name="Mori T."/>
            <person name="Dohra H."/>
            <person name="Suzuki T."/>
            <person name="Kawagishi H."/>
            <person name="Hirai H."/>
        </authorList>
    </citation>
    <scope>NUCLEOTIDE SEQUENCE [LARGE SCALE GENOMIC DNA]</scope>
    <source>
        <strain evidence="7 8">YK-624</strain>
    </source>
</reference>
<proteinExistence type="inferred from homology"/>
<feature type="chain" id="PRO_5040169499" description="Protein-S-isoprenylcysteine O-methyltransferase" evidence="6">
    <location>
        <begin position="22"/>
        <end position="241"/>
    </location>
</feature>
<keyword evidence="2 5" id="KW-0812">Transmembrane</keyword>